<proteinExistence type="predicted"/>
<sequence>MVSKKKQEEKPEGTVNIPRELPMTNDLDGYIHLTDKYLWIKFSDEEEELQYRINGPELIRKFRTFRELIRPCKGVKFLHNEVWLGGVRMLVIELHRPDKDNFRALVNYEDFRQVLYDFEAAKVVGY</sequence>
<dbReference type="EMBL" id="LCJW01000039">
    <property type="protein sequence ID" value="KKT85235.1"/>
    <property type="molecule type" value="Genomic_DNA"/>
</dbReference>
<reference evidence="1 2" key="1">
    <citation type="journal article" date="2015" name="Nature">
        <title>rRNA introns, odd ribosomes, and small enigmatic genomes across a large radiation of phyla.</title>
        <authorList>
            <person name="Brown C.T."/>
            <person name="Hug L.A."/>
            <person name="Thomas B.C."/>
            <person name="Sharon I."/>
            <person name="Castelle C.J."/>
            <person name="Singh A."/>
            <person name="Wilkins M.J."/>
            <person name="Williams K.H."/>
            <person name="Banfield J.F."/>
        </authorList>
    </citation>
    <scope>NUCLEOTIDE SEQUENCE [LARGE SCALE GENOMIC DNA]</scope>
</reference>
<evidence type="ECO:0000313" key="1">
    <source>
        <dbReference type="EMBL" id="KKT85235.1"/>
    </source>
</evidence>
<gene>
    <name evidence="1" type="ORF">UW84_C0039G0004</name>
</gene>
<protein>
    <submittedName>
        <fullName evidence="1">Uncharacterized protein</fullName>
    </submittedName>
</protein>
<comment type="caution">
    <text evidence="1">The sequence shown here is derived from an EMBL/GenBank/DDBJ whole genome shotgun (WGS) entry which is preliminary data.</text>
</comment>
<dbReference type="AlphaFoldDB" id="A0A0G1KP32"/>
<organism evidence="1 2">
    <name type="scientific">Candidatus Collierbacteria bacterium GW2011_GWA2_44_99</name>
    <dbReference type="NCBI Taxonomy" id="1618380"/>
    <lineage>
        <taxon>Bacteria</taxon>
        <taxon>Candidatus Collieribacteriota</taxon>
    </lineage>
</organism>
<dbReference type="Proteomes" id="UP000034797">
    <property type="component" value="Unassembled WGS sequence"/>
</dbReference>
<evidence type="ECO:0000313" key="2">
    <source>
        <dbReference type="Proteomes" id="UP000034797"/>
    </source>
</evidence>
<accession>A0A0G1KP32</accession>
<name>A0A0G1KP32_9BACT</name>